<name>A0A1S0TQK4_LOALO</name>
<dbReference type="GeneID" id="9948156"/>
<feature type="non-terminal residue" evidence="1">
    <location>
        <position position="105"/>
    </location>
</feature>
<dbReference type="EMBL" id="JH712453">
    <property type="protein sequence ID" value="EFO17788.1"/>
    <property type="molecule type" value="Genomic_DNA"/>
</dbReference>
<dbReference type="KEGG" id="loa:LOAG_10711"/>
<evidence type="ECO:0000313" key="1">
    <source>
        <dbReference type="EMBL" id="EFO17788.1"/>
    </source>
</evidence>
<protein>
    <submittedName>
        <fullName evidence="1">Uncharacterized protein</fullName>
    </submittedName>
</protein>
<dbReference type="AlphaFoldDB" id="A0A1S0TQK4"/>
<dbReference type="CTD" id="9948156"/>
<accession>A0A1S0TQK4</accession>
<gene>
    <name evidence="1" type="ORF">LOAG_10711</name>
</gene>
<dbReference type="RefSeq" id="XP_003146283.1">
    <property type="nucleotide sequence ID" value="XM_003146235.1"/>
</dbReference>
<proteinExistence type="predicted"/>
<dbReference type="InParanoid" id="A0A1S0TQK4"/>
<reference evidence="1" key="1">
    <citation type="submission" date="2012-04" db="EMBL/GenBank/DDBJ databases">
        <title>The Genome Sequence of Loa loa.</title>
        <authorList>
            <consortium name="The Broad Institute Genome Sequencing Platform"/>
            <consortium name="Broad Institute Genome Sequencing Center for Infectious Disease"/>
            <person name="Nutman T.B."/>
            <person name="Fink D.L."/>
            <person name="Russ C."/>
            <person name="Young S."/>
            <person name="Zeng Q."/>
            <person name="Gargeya S."/>
            <person name="Alvarado L."/>
            <person name="Berlin A."/>
            <person name="Chapman S.B."/>
            <person name="Chen Z."/>
            <person name="Freedman E."/>
            <person name="Gellesch M."/>
            <person name="Goldberg J."/>
            <person name="Griggs A."/>
            <person name="Gujja S."/>
            <person name="Heilman E.R."/>
            <person name="Heiman D."/>
            <person name="Howarth C."/>
            <person name="Mehta T."/>
            <person name="Neiman D."/>
            <person name="Pearson M."/>
            <person name="Roberts A."/>
            <person name="Saif S."/>
            <person name="Shea T."/>
            <person name="Shenoy N."/>
            <person name="Sisk P."/>
            <person name="Stolte C."/>
            <person name="Sykes S."/>
            <person name="White J."/>
            <person name="Yandava C."/>
            <person name="Haas B."/>
            <person name="Henn M.R."/>
            <person name="Nusbaum C."/>
            <person name="Birren B."/>
        </authorList>
    </citation>
    <scope>NUCLEOTIDE SEQUENCE [LARGE SCALE GENOMIC DNA]</scope>
</reference>
<organism evidence="1">
    <name type="scientific">Loa loa</name>
    <name type="common">Eye worm</name>
    <name type="synonym">Filaria loa</name>
    <dbReference type="NCBI Taxonomy" id="7209"/>
    <lineage>
        <taxon>Eukaryota</taxon>
        <taxon>Metazoa</taxon>
        <taxon>Ecdysozoa</taxon>
        <taxon>Nematoda</taxon>
        <taxon>Chromadorea</taxon>
        <taxon>Rhabditida</taxon>
        <taxon>Spirurina</taxon>
        <taxon>Spiruromorpha</taxon>
        <taxon>Filarioidea</taxon>
        <taxon>Onchocercidae</taxon>
        <taxon>Loa</taxon>
    </lineage>
</organism>
<sequence length="105" mass="12404">MFLSAMVGQTDKGLSSFINNVKCMLRHLFLYSYCLVNTLTHNIHTHTHTHAYTPHTDIHTRTHTRAHTRIHTHTHTHTHTCDVFLFHDFCSFLLFTYVLRKVFPE</sequence>